<organism evidence="3">
    <name type="scientific">Leptocylindrus danicus</name>
    <dbReference type="NCBI Taxonomy" id="163516"/>
    <lineage>
        <taxon>Eukaryota</taxon>
        <taxon>Sar</taxon>
        <taxon>Stramenopiles</taxon>
        <taxon>Ochrophyta</taxon>
        <taxon>Bacillariophyta</taxon>
        <taxon>Coscinodiscophyceae</taxon>
        <taxon>Chaetocerotophycidae</taxon>
        <taxon>Leptocylindrales</taxon>
        <taxon>Leptocylindraceae</taxon>
        <taxon>Leptocylindrus</taxon>
    </lineage>
</organism>
<feature type="compositionally biased region" description="Basic and acidic residues" evidence="2">
    <location>
        <begin position="1"/>
        <end position="10"/>
    </location>
</feature>
<evidence type="ECO:0000256" key="2">
    <source>
        <dbReference type="SAM" id="MobiDB-lite"/>
    </source>
</evidence>
<dbReference type="PANTHER" id="PTHR23084:SF263">
    <property type="entry name" value="MORN REPEAT-CONTAINING PROTEIN 1"/>
    <property type="match status" value="1"/>
</dbReference>
<dbReference type="PANTHER" id="PTHR23084">
    <property type="entry name" value="PHOSPHATIDYLINOSITOL-4-PHOSPHATE 5-KINASE RELATED"/>
    <property type="match status" value="1"/>
</dbReference>
<protein>
    <submittedName>
        <fullName evidence="3">Uncharacterized protein</fullName>
    </submittedName>
</protein>
<reference evidence="3" key="1">
    <citation type="submission" date="2021-01" db="EMBL/GenBank/DDBJ databases">
        <authorList>
            <person name="Corre E."/>
            <person name="Pelletier E."/>
            <person name="Niang G."/>
            <person name="Scheremetjew M."/>
            <person name="Finn R."/>
            <person name="Kale V."/>
            <person name="Holt S."/>
            <person name="Cochrane G."/>
            <person name="Meng A."/>
            <person name="Brown T."/>
            <person name="Cohen L."/>
        </authorList>
    </citation>
    <scope>NUCLEOTIDE SEQUENCE</scope>
    <source>
        <strain evidence="3">B650</strain>
    </source>
</reference>
<proteinExistence type="predicted"/>
<dbReference type="SUPFAM" id="SSF82185">
    <property type="entry name" value="Histone H3 K4-specific methyltransferase SET7/9 N-terminal domain"/>
    <property type="match status" value="4"/>
</dbReference>
<dbReference type="Pfam" id="PF02493">
    <property type="entry name" value="MORN"/>
    <property type="match status" value="18"/>
</dbReference>
<evidence type="ECO:0000313" key="3">
    <source>
        <dbReference type="EMBL" id="CAD9559394.1"/>
    </source>
</evidence>
<keyword evidence="1" id="KW-0677">Repeat</keyword>
<feature type="region of interest" description="Disordered" evidence="2">
    <location>
        <begin position="1"/>
        <end position="20"/>
    </location>
</feature>
<dbReference type="AlphaFoldDB" id="A0A7S2NU36"/>
<dbReference type="EMBL" id="HBGY01003259">
    <property type="protein sequence ID" value="CAD9559394.1"/>
    <property type="molecule type" value="Transcribed_RNA"/>
</dbReference>
<name>A0A7S2NU36_9STRA</name>
<dbReference type="InterPro" id="IPR003409">
    <property type="entry name" value="MORN"/>
</dbReference>
<sequence length="712" mass="80019">MKEHNEKHGDLAMSCNPSSDDVADETLSVGPGEETRICLQWTYNECIVDGRCCEKKFSSEHEFDLHCKNDHDWICCCCRSRNKGTHYPVCQVCDNSLGPNGEDLASHYKEATRKALDIINNVISCKSDDENNEEGNFLNKSEVRVRDLNDPATINFLNEVYPKRNGPCKRIHPTGTQICGESVDNQFEGKGAILWRSGSYFVGNFHASVRKGFGIYRGSDGTRYCGNWKSGLRDGYGIAIEPKYQSKYEGYWKNGRMDGVGKLEKADGSFFRGLFVNGKCRRGIHRTASGDICHKTSSAETKEAKPWIISYCNGEKYRGYINSDNEREGKGSTIFSDGSRVVGQWKHGVRDGPGIVRTGVNGGEVLSGYWNKGNFVDLRYLSNSGADSKEDRFSFCKTEDGHATYEHKSGTNFYSGTWENNKRSGNGTYRWSNGSVYEGKFANNKFNGYGKLNLADGTVYVGHFRDNKRHGQGKLVFPNGSRYSGCFENGMFANKGEMKYSTGHTYVGLWKKNRKHGWGKFIYQNTSIYVGDFVADKKHGRGRLVYMPTDDNLREIYEGEWANDKRHGFGKHIYSRTKGEIYVGSWKDGKRHGKGSLQFNDGSKFDGSFENDLKEGHGFHTWNDGSTYNGNFHKDCKHGKGTLTELSGVRYTGEFRSNLKHGAGLMAYPNGDSYEGQWRNNEVSGGNGTHVLNSSSTRTKEENIIALRVYGF</sequence>
<dbReference type="SMART" id="SM00698">
    <property type="entry name" value="MORN"/>
    <property type="match status" value="17"/>
</dbReference>
<gene>
    <name evidence="3" type="ORF">LDAN0321_LOCUS2048</name>
</gene>
<dbReference type="Gene3D" id="2.20.110.10">
    <property type="entry name" value="Histone H3 K4-specific methyltransferase SET7/9 N-terminal domain"/>
    <property type="match status" value="7"/>
</dbReference>
<evidence type="ECO:0000256" key="1">
    <source>
        <dbReference type="ARBA" id="ARBA00022737"/>
    </source>
</evidence>
<accession>A0A7S2NU36</accession>